<dbReference type="SUPFAM" id="SSF81383">
    <property type="entry name" value="F-box domain"/>
    <property type="match status" value="1"/>
</dbReference>
<reference evidence="2" key="1">
    <citation type="journal article" date="2018" name="Genome Biol. Evol.">
        <title>Genomics and development of Lentinus tigrinus, a white-rot wood-decaying mushroom with dimorphic fruiting bodies.</title>
        <authorList>
            <person name="Wu B."/>
            <person name="Xu Z."/>
            <person name="Knudson A."/>
            <person name="Carlson A."/>
            <person name="Chen N."/>
            <person name="Kovaka S."/>
            <person name="LaButti K."/>
            <person name="Lipzen A."/>
            <person name="Pennachio C."/>
            <person name="Riley R."/>
            <person name="Schakwitz W."/>
            <person name="Umezawa K."/>
            <person name="Ohm R.A."/>
            <person name="Grigoriev I.V."/>
            <person name="Nagy L.G."/>
            <person name="Gibbons J."/>
            <person name="Hibbett D."/>
        </authorList>
    </citation>
    <scope>NUCLEOTIDE SEQUENCE [LARGE SCALE GENOMIC DNA]</scope>
    <source>
        <strain evidence="2">ALCF2SS1-6</strain>
    </source>
</reference>
<protein>
    <recommendedName>
        <fullName evidence="1">F-box domain-containing protein</fullName>
    </recommendedName>
</protein>
<dbReference type="InterPro" id="IPR036047">
    <property type="entry name" value="F-box-like_dom_sf"/>
</dbReference>
<dbReference type="SUPFAM" id="SSF52047">
    <property type="entry name" value="RNI-like"/>
    <property type="match status" value="1"/>
</dbReference>
<sequence>MSDPQLSPMEIVDDQFNHNDSIGGTKLDLTIEDQRVLQAFSLPEGQQWMLSSIAYHREYARTLCSMYNATATIHRYLPPELLMEIFGWIRPENFGELRLLGVSRVWRDLLLRTAEFWVDMLRSTFPPTKRLTSSHPNFDPESGWHRCYTMSLERSAPRDIFLTYTGFTELAFTALSPHTQRIASLSVELYPQNAQHLFRLLRFELPRLETLNVLHAHVAGQHAEELGGGTLPQLPQSSDHVDLPFLHVLHIPSVLCTSISAGNLRSLTIGCSSCNMCAEARRPSLDDILSFLRRCPALTSLRFLKTSEPARSRRHTEKGPMSLNQLHELIFEDVSASWASDILRRLTLPFHTVVKFRDLGTSRIPQRIKTLPAIHASDRLALEFRKDGGGPIICEADASIGDTSFVNVQVAVNTQNPADHDSRIRRVCVRVGFSQAAAVVDPNIVAQDRQDAHNPAARELPLHHPAHLEASDPERPVPSPPNAHVCGGAHLRWPRAPHRPLEIGLTVRRDHLPRGLQLDLVDTRVPSLARESVAQVRFQVRGVEAGRPTLRCGG</sequence>
<dbReference type="OrthoDB" id="2748248at2759"/>
<organism evidence="2 3">
    <name type="scientific">Lentinus tigrinus ALCF2SS1-6</name>
    <dbReference type="NCBI Taxonomy" id="1328759"/>
    <lineage>
        <taxon>Eukaryota</taxon>
        <taxon>Fungi</taxon>
        <taxon>Dikarya</taxon>
        <taxon>Basidiomycota</taxon>
        <taxon>Agaricomycotina</taxon>
        <taxon>Agaricomycetes</taxon>
        <taxon>Polyporales</taxon>
        <taxon>Polyporaceae</taxon>
        <taxon>Lentinus</taxon>
    </lineage>
</organism>
<dbReference type="AlphaFoldDB" id="A0A5C2S469"/>
<dbReference type="Proteomes" id="UP000313359">
    <property type="component" value="Unassembled WGS sequence"/>
</dbReference>
<dbReference type="STRING" id="1328759.A0A5C2S469"/>
<accession>A0A5C2S469</accession>
<evidence type="ECO:0000313" key="2">
    <source>
        <dbReference type="EMBL" id="RPD58415.1"/>
    </source>
</evidence>
<dbReference type="EMBL" id="ML122275">
    <property type="protein sequence ID" value="RPD58415.1"/>
    <property type="molecule type" value="Genomic_DNA"/>
</dbReference>
<proteinExistence type="predicted"/>
<name>A0A5C2S469_9APHY</name>
<evidence type="ECO:0000313" key="3">
    <source>
        <dbReference type="Proteomes" id="UP000313359"/>
    </source>
</evidence>
<feature type="domain" description="F-box" evidence="1">
    <location>
        <begin position="71"/>
        <end position="120"/>
    </location>
</feature>
<dbReference type="PROSITE" id="PS50181">
    <property type="entry name" value="FBOX"/>
    <property type="match status" value="1"/>
</dbReference>
<keyword evidence="3" id="KW-1185">Reference proteome</keyword>
<dbReference type="InterPro" id="IPR001810">
    <property type="entry name" value="F-box_dom"/>
</dbReference>
<evidence type="ECO:0000259" key="1">
    <source>
        <dbReference type="PROSITE" id="PS50181"/>
    </source>
</evidence>
<gene>
    <name evidence="2" type="ORF">L227DRAFT_577122</name>
</gene>